<dbReference type="InterPro" id="IPR036426">
    <property type="entry name" value="Bulb-type_lectin_dom_sf"/>
</dbReference>
<evidence type="ECO:0000256" key="1">
    <source>
        <dbReference type="ARBA" id="ARBA00022729"/>
    </source>
</evidence>
<keyword evidence="2" id="KW-1015">Disulfide bond</keyword>
<dbReference type="STRING" id="57577.A0A2K3LHP7"/>
<gene>
    <name evidence="6" type="ORF">L195_g016957</name>
    <name evidence="5" type="ORF">L195_g034033</name>
</gene>
<dbReference type="Proteomes" id="UP000236291">
    <property type="component" value="Unassembled WGS sequence"/>
</dbReference>
<accession>A0A2K3LHP7</accession>
<dbReference type="SUPFAM" id="SSF51110">
    <property type="entry name" value="alpha-D-mannose-specific plant lectins"/>
    <property type="match status" value="1"/>
</dbReference>
<feature type="domain" description="Bulb-type lectin" evidence="4">
    <location>
        <begin position="1"/>
        <end position="69"/>
    </location>
</feature>
<organism evidence="5 7">
    <name type="scientific">Trifolium pratense</name>
    <name type="common">Red clover</name>
    <dbReference type="NCBI Taxonomy" id="57577"/>
    <lineage>
        <taxon>Eukaryota</taxon>
        <taxon>Viridiplantae</taxon>
        <taxon>Streptophyta</taxon>
        <taxon>Embryophyta</taxon>
        <taxon>Tracheophyta</taxon>
        <taxon>Spermatophyta</taxon>
        <taxon>Magnoliopsida</taxon>
        <taxon>eudicotyledons</taxon>
        <taxon>Gunneridae</taxon>
        <taxon>Pentapetalae</taxon>
        <taxon>rosids</taxon>
        <taxon>fabids</taxon>
        <taxon>Fabales</taxon>
        <taxon>Fabaceae</taxon>
        <taxon>Papilionoideae</taxon>
        <taxon>50 kb inversion clade</taxon>
        <taxon>NPAAA clade</taxon>
        <taxon>Hologalegina</taxon>
        <taxon>IRL clade</taxon>
        <taxon>Trifolieae</taxon>
        <taxon>Trifolium</taxon>
    </lineage>
</organism>
<name>A0A2K3LHP7_TRIPR</name>
<dbReference type="AlphaFoldDB" id="A0A2K3LHP7"/>
<reference evidence="5 7" key="2">
    <citation type="journal article" date="2017" name="Front. Plant Sci.">
        <title>Gene Classification and Mining of Molecular Markers Useful in Red Clover (Trifolium pratense) Breeding.</title>
        <authorList>
            <person name="Istvanek J."/>
            <person name="Dluhosova J."/>
            <person name="Dluhos P."/>
            <person name="Patkova L."/>
            <person name="Nedelnik J."/>
            <person name="Repkova J."/>
        </authorList>
    </citation>
    <scope>NUCLEOTIDE SEQUENCE [LARGE SCALE GENOMIC DNA]</scope>
    <source>
        <strain evidence="7">cv. Tatra</strain>
        <tissue evidence="5">Young leaves</tissue>
    </source>
</reference>
<dbReference type="InterPro" id="IPR001480">
    <property type="entry name" value="Bulb-type_lectin_dom"/>
</dbReference>
<dbReference type="GO" id="GO:0016301">
    <property type="term" value="F:kinase activity"/>
    <property type="evidence" value="ECO:0007669"/>
    <property type="project" value="UniProtKB-KW"/>
</dbReference>
<dbReference type="EMBL" id="ASHM01033424">
    <property type="protein sequence ID" value="PNX78059.1"/>
    <property type="molecule type" value="Genomic_DNA"/>
</dbReference>
<evidence type="ECO:0000313" key="5">
    <source>
        <dbReference type="EMBL" id="PNX78059.1"/>
    </source>
</evidence>
<keyword evidence="3" id="KW-0325">Glycoprotein</keyword>
<sequence>MANRDQPVNGKRSTLSLLKTGNLVLTDAARSIIWSTNTNSSKQLEVFLYDTGNLVLKEHNTNGIVLWQSFDFPTDTLLPDQSFTKYMKLVSSKSDNKYSSCFYKLFSTTTIFSVFSTMALKYQVFIGQILGSLVGMLEDPHTTIAG</sequence>
<comment type="caution">
    <text evidence="5">The sequence shown here is derived from an EMBL/GenBank/DDBJ whole genome shotgun (WGS) entry which is preliminary data.</text>
</comment>
<keyword evidence="5" id="KW-0675">Receptor</keyword>
<evidence type="ECO:0000256" key="3">
    <source>
        <dbReference type="ARBA" id="ARBA00023180"/>
    </source>
</evidence>
<protein>
    <submittedName>
        <fullName evidence="5">Receptor protein kinase 1-like protein</fullName>
    </submittedName>
</protein>
<evidence type="ECO:0000313" key="7">
    <source>
        <dbReference type="Proteomes" id="UP000236291"/>
    </source>
</evidence>
<dbReference type="Gene3D" id="2.90.10.10">
    <property type="entry name" value="Bulb-type lectin domain"/>
    <property type="match status" value="1"/>
</dbReference>
<proteinExistence type="predicted"/>
<dbReference type="PANTHER" id="PTHR32444:SF108">
    <property type="entry name" value="OS02G0527900 PROTEIN"/>
    <property type="match status" value="1"/>
</dbReference>
<keyword evidence="1" id="KW-0732">Signal</keyword>
<reference evidence="5 7" key="1">
    <citation type="journal article" date="2014" name="Am. J. Bot.">
        <title>Genome assembly and annotation for red clover (Trifolium pratense; Fabaceae).</title>
        <authorList>
            <person name="Istvanek J."/>
            <person name="Jaros M."/>
            <person name="Krenek A."/>
            <person name="Repkova J."/>
        </authorList>
    </citation>
    <scope>NUCLEOTIDE SEQUENCE [LARGE SCALE GENOMIC DNA]</scope>
    <source>
        <strain evidence="7">cv. Tatra</strain>
        <tissue evidence="5">Young leaves</tissue>
    </source>
</reference>
<dbReference type="Pfam" id="PF01453">
    <property type="entry name" value="B_lectin"/>
    <property type="match status" value="1"/>
</dbReference>
<dbReference type="PROSITE" id="PS50927">
    <property type="entry name" value="BULB_LECTIN"/>
    <property type="match status" value="1"/>
</dbReference>
<evidence type="ECO:0000259" key="4">
    <source>
        <dbReference type="PROSITE" id="PS50927"/>
    </source>
</evidence>
<dbReference type="EMBL" id="ASHM01011843">
    <property type="protein sequence ID" value="PNX93798.1"/>
    <property type="molecule type" value="Genomic_DNA"/>
</dbReference>
<dbReference type="PANTHER" id="PTHR32444">
    <property type="entry name" value="BULB-TYPE LECTIN DOMAIN-CONTAINING PROTEIN"/>
    <property type="match status" value="1"/>
</dbReference>
<keyword evidence="5" id="KW-0418">Kinase</keyword>
<keyword evidence="5" id="KW-0808">Transferase</keyword>
<evidence type="ECO:0000256" key="2">
    <source>
        <dbReference type="ARBA" id="ARBA00023157"/>
    </source>
</evidence>
<evidence type="ECO:0000313" key="6">
    <source>
        <dbReference type="EMBL" id="PNX93798.1"/>
    </source>
</evidence>